<name>A0A0P7N6I8_ECOLX</name>
<evidence type="ECO:0000313" key="7">
    <source>
        <dbReference type="EMBL" id="VED14437.1"/>
    </source>
</evidence>
<dbReference type="Proteomes" id="UP000254495">
    <property type="component" value="Unassembled WGS sequence"/>
</dbReference>
<evidence type="ECO:0000313" key="4">
    <source>
        <dbReference type="EMBL" id="OJR49198.1"/>
    </source>
</evidence>
<accession>A0A0P7N6I8</accession>
<sequence length="186" mass="21869">MKKSKKIKTMNHQNNSGIQNQPDYHIEIERKNMVRLLDERIDKVYGSLLGPMKKKNIDKIRHFTLDVMVFILDTNPRVCNKLSREIISLAQNTFIEKNVNFSTFNNEQHRIREYMNEGGGIRWFTWDNPEISFVRASFGLFVKMETKGDHEHTLSDTFLQIVECVNLNIGLIAKDELVKIINKHFM</sequence>
<dbReference type="EMBL" id="DABERK010000002">
    <property type="protein sequence ID" value="HAI5330524.1"/>
    <property type="molecule type" value="Genomic_DNA"/>
</dbReference>
<evidence type="ECO:0000313" key="6">
    <source>
        <dbReference type="EMBL" id="STJ11490.1"/>
    </source>
</evidence>
<evidence type="ECO:0000313" key="8">
    <source>
        <dbReference type="EMBL" id="VED35795.1"/>
    </source>
</evidence>
<organism evidence="5 12">
    <name type="scientific">Escherichia coli</name>
    <dbReference type="NCBI Taxonomy" id="562"/>
    <lineage>
        <taxon>Bacteria</taxon>
        <taxon>Pseudomonadati</taxon>
        <taxon>Pseudomonadota</taxon>
        <taxon>Gammaproteobacteria</taxon>
        <taxon>Enterobacterales</taxon>
        <taxon>Enterobacteriaceae</taxon>
        <taxon>Escherichia</taxon>
    </lineage>
</organism>
<dbReference type="EMBL" id="LR134246">
    <property type="protein sequence ID" value="VED35795.1"/>
    <property type="molecule type" value="Genomic_DNA"/>
</dbReference>
<reference evidence="2" key="6">
    <citation type="submission" date="2020-03" db="EMBL/GenBank/DDBJ databases">
        <authorList>
            <consortium name="NCBI Pathogen Detection Project"/>
        </authorList>
    </citation>
    <scope>NUCLEOTIDE SEQUENCE</scope>
    <source>
        <strain evidence="2">AMC_487</strain>
    </source>
</reference>
<feature type="region of interest" description="Disordered" evidence="1">
    <location>
        <begin position="1"/>
        <end position="20"/>
    </location>
</feature>
<dbReference type="AlphaFoldDB" id="A0A0P7N6I8"/>
<dbReference type="EMBL" id="RRVG01000006">
    <property type="protein sequence ID" value="RRL48922.1"/>
    <property type="molecule type" value="Genomic_DNA"/>
</dbReference>
<evidence type="ECO:0000313" key="13">
    <source>
        <dbReference type="Proteomes" id="UP000277930"/>
    </source>
</evidence>
<reference evidence="4 9" key="1">
    <citation type="submission" date="2016-10" db="EMBL/GenBank/DDBJ databases">
        <title>Comprehensive resistome analysis reveals the prevalence of NDM and MCR-1 in Chinese poultry production.</title>
        <authorList>
            <person name="Wang Y."/>
            <person name="Zhang R."/>
            <person name="Li J."/>
            <person name="Wu Z."/>
            <person name="Wenjuan Y."/>
            <person name="Schwarz S."/>
            <person name="Tyrrell J."/>
            <person name="Zheng Y."/>
            <person name="Wang S."/>
            <person name="Shen Z."/>
            <person name="Liu Z."/>
            <person name="Lei L."/>
            <person name="Li M."/>
            <person name="Zhang Q."/>
            <person name="Wu C."/>
            <person name="Zhang Q."/>
            <person name="Wu Y."/>
            <person name="Walsh T."/>
            <person name="Shen J."/>
        </authorList>
    </citation>
    <scope>NUCLEOTIDE SEQUENCE [LARGE SCALE GENOMIC DNA]</scope>
    <source>
        <strain evidence="4 9">570</strain>
    </source>
</reference>
<dbReference type="EMBL" id="JASMQD010000001">
    <property type="protein sequence ID" value="MDK2693365.1"/>
    <property type="molecule type" value="Genomic_DNA"/>
</dbReference>
<dbReference type="Proteomes" id="UP000272662">
    <property type="component" value="Unassembled WGS sequence"/>
</dbReference>
<reference evidence="6 10" key="3">
    <citation type="submission" date="2018-06" db="EMBL/GenBank/DDBJ databases">
        <authorList>
            <consortium name="Pathogen Informatics"/>
            <person name="Doyle S."/>
        </authorList>
    </citation>
    <scope>NUCLEOTIDE SEQUENCE [LARGE SCALE GENOMIC DNA]</scope>
    <source>
        <strain evidence="6 10">NCTC9077</strain>
    </source>
</reference>
<dbReference type="RefSeq" id="WP_000748591.1">
    <property type="nucleotide sequence ID" value="NZ_AP019538.1"/>
</dbReference>
<gene>
    <name evidence="4" type="ORF">BK383_25910</name>
    <name evidence="5" type="ORF">DU321_08250</name>
    <name evidence="2" type="ORF">HJQ60_000441</name>
    <name evidence="7" type="ORF">NCTC9044_05359</name>
    <name evidence="6" type="ORF">NCTC9077_03205</name>
    <name evidence="8" type="ORF">NCTC9702_03042</name>
    <name evidence="3" type="ORF">QO046_02925</name>
</gene>
<evidence type="ECO:0000313" key="10">
    <source>
        <dbReference type="Proteomes" id="UP000254495"/>
    </source>
</evidence>
<dbReference type="Proteomes" id="UP000184277">
    <property type="component" value="Unassembled WGS sequence"/>
</dbReference>
<dbReference type="Proteomes" id="UP001223829">
    <property type="component" value="Unassembled WGS sequence"/>
</dbReference>
<evidence type="ECO:0000313" key="2">
    <source>
        <dbReference type="EMBL" id="HAI5330524.1"/>
    </source>
</evidence>
<feature type="compositionally biased region" description="Polar residues" evidence="1">
    <location>
        <begin position="10"/>
        <end position="20"/>
    </location>
</feature>
<dbReference type="EMBL" id="LR134238">
    <property type="protein sequence ID" value="VED14437.1"/>
    <property type="molecule type" value="Genomic_DNA"/>
</dbReference>
<evidence type="ECO:0000313" key="11">
    <source>
        <dbReference type="Proteomes" id="UP000271797"/>
    </source>
</evidence>
<reference evidence="5 12" key="4">
    <citation type="submission" date="2018-11" db="EMBL/GenBank/DDBJ databases">
        <title>E. coli isolates of the female bladder.</title>
        <authorList>
            <person name="Garretto A."/>
            <person name="Miller-Ensminger T."/>
            <person name="Wolfe A.J."/>
            <person name="Putonti C."/>
        </authorList>
    </citation>
    <scope>NUCLEOTIDE SEQUENCE [LARGE SCALE GENOMIC DNA]</scope>
    <source>
        <strain evidence="5 12">UMB1727</strain>
    </source>
</reference>
<dbReference type="Proteomes" id="UP000845800">
    <property type="component" value="Unassembled WGS sequence"/>
</dbReference>
<reference evidence="11 13" key="5">
    <citation type="submission" date="2018-12" db="EMBL/GenBank/DDBJ databases">
        <authorList>
            <consortium name="Pathogen Informatics"/>
        </authorList>
    </citation>
    <scope>NUCLEOTIDE SEQUENCE [LARGE SCALE GENOMIC DNA]</scope>
    <source>
        <strain evidence="7 11">NCTC9044</strain>
        <strain evidence="8 13">NCTC9702</strain>
    </source>
</reference>
<dbReference type="EMBL" id="UGCU01000001">
    <property type="protein sequence ID" value="STJ11490.1"/>
    <property type="molecule type" value="Genomic_DNA"/>
</dbReference>
<reference evidence="3" key="7">
    <citation type="submission" date="2023-05" db="EMBL/GenBank/DDBJ databases">
        <title>Efficient inhibition of multidrug-resistant Escherichia coli by a new antibiotic combination.</title>
        <authorList>
            <person name="Lin T."/>
        </authorList>
    </citation>
    <scope>NUCLEOTIDE SEQUENCE</scope>
    <source>
        <strain evidence="3">YmmD45</strain>
    </source>
</reference>
<evidence type="ECO:0000313" key="5">
    <source>
        <dbReference type="EMBL" id="RRL48922.1"/>
    </source>
</evidence>
<dbReference type="Proteomes" id="UP000271797">
    <property type="component" value="Chromosome"/>
</dbReference>
<evidence type="ECO:0000256" key="1">
    <source>
        <dbReference type="SAM" id="MobiDB-lite"/>
    </source>
</evidence>
<proteinExistence type="predicted"/>
<dbReference type="EMBL" id="MOKI01000069">
    <property type="protein sequence ID" value="OJR49198.1"/>
    <property type="molecule type" value="Genomic_DNA"/>
</dbReference>
<evidence type="ECO:0000313" key="3">
    <source>
        <dbReference type="EMBL" id="MDK2693365.1"/>
    </source>
</evidence>
<evidence type="ECO:0000313" key="12">
    <source>
        <dbReference type="Proteomes" id="UP000272662"/>
    </source>
</evidence>
<reference evidence="2" key="2">
    <citation type="journal article" date="2018" name="Genome Biol.">
        <title>SKESA: strategic k-mer extension for scrupulous assemblies.</title>
        <authorList>
            <person name="Souvorov A."/>
            <person name="Agarwala R."/>
            <person name="Lipman D.J."/>
        </authorList>
    </citation>
    <scope>NUCLEOTIDE SEQUENCE [LARGE SCALE GENOMIC DNA]</scope>
    <source>
        <strain evidence="2">AMC_487</strain>
    </source>
</reference>
<dbReference type="Proteomes" id="UP000277930">
    <property type="component" value="Chromosome 1"/>
</dbReference>
<protein>
    <submittedName>
        <fullName evidence="5">Uncharacterized protein</fullName>
    </submittedName>
</protein>
<evidence type="ECO:0000313" key="9">
    <source>
        <dbReference type="Proteomes" id="UP000184277"/>
    </source>
</evidence>